<protein>
    <submittedName>
        <fullName evidence="1">Uncharacterized protein</fullName>
    </submittedName>
</protein>
<keyword evidence="2" id="KW-1185">Reference proteome</keyword>
<organism evidence="1 2">
    <name type="scientific">Deinococcus arboris</name>
    <dbReference type="NCBI Taxonomy" id="2682977"/>
    <lineage>
        <taxon>Bacteria</taxon>
        <taxon>Thermotogati</taxon>
        <taxon>Deinococcota</taxon>
        <taxon>Deinococci</taxon>
        <taxon>Deinococcales</taxon>
        <taxon>Deinococcaceae</taxon>
        <taxon>Deinococcus</taxon>
    </lineage>
</organism>
<reference evidence="1 2" key="1">
    <citation type="submission" date="2019-12" db="EMBL/GenBank/DDBJ databases">
        <title>Deinococcus sp. HMF7620 Genome sequencing and assembly.</title>
        <authorList>
            <person name="Kang H."/>
            <person name="Kim H."/>
            <person name="Joh K."/>
        </authorList>
    </citation>
    <scope>NUCLEOTIDE SEQUENCE [LARGE SCALE GENOMIC DNA]</scope>
    <source>
        <strain evidence="1 2">HMF7620</strain>
    </source>
</reference>
<comment type="caution">
    <text evidence="1">The sequence shown here is derived from an EMBL/GenBank/DDBJ whole genome shotgun (WGS) entry which is preliminary data.</text>
</comment>
<dbReference type="Proteomes" id="UP000483286">
    <property type="component" value="Unassembled WGS sequence"/>
</dbReference>
<evidence type="ECO:0000313" key="1">
    <source>
        <dbReference type="EMBL" id="MVN89129.1"/>
    </source>
</evidence>
<name>A0A7C9HU59_9DEIO</name>
<sequence length="57" mass="5805">MDTIIGDASPTQIGWLQVSPNRDLIAANLARATKGGQSAISTGHSLGGAIRTASIRS</sequence>
<dbReference type="AlphaFoldDB" id="A0A7C9HU59"/>
<dbReference type="RefSeq" id="WP_157461391.1">
    <property type="nucleotide sequence ID" value="NZ_WQLB01000044.1"/>
</dbReference>
<gene>
    <name evidence="1" type="ORF">GO986_20530</name>
</gene>
<proteinExistence type="predicted"/>
<dbReference type="EMBL" id="WQLB01000044">
    <property type="protein sequence ID" value="MVN89129.1"/>
    <property type="molecule type" value="Genomic_DNA"/>
</dbReference>
<evidence type="ECO:0000313" key="2">
    <source>
        <dbReference type="Proteomes" id="UP000483286"/>
    </source>
</evidence>
<accession>A0A7C9HU59</accession>